<dbReference type="SUPFAM" id="SSF53474">
    <property type="entry name" value="alpha/beta-Hydrolases"/>
    <property type="match status" value="1"/>
</dbReference>
<dbReference type="Proteomes" id="UP000778797">
    <property type="component" value="Unassembled WGS sequence"/>
</dbReference>
<gene>
    <name evidence="3" type="ORF">J1C55_01350</name>
</gene>
<evidence type="ECO:0000313" key="3">
    <source>
        <dbReference type="EMBL" id="MCC1483221.1"/>
    </source>
</evidence>
<evidence type="ECO:0000259" key="2">
    <source>
        <dbReference type="Pfam" id="PF18962"/>
    </source>
</evidence>
<feature type="domain" description="Secretion system C-terminal sorting" evidence="2">
    <location>
        <begin position="950"/>
        <end position="1029"/>
    </location>
</feature>
<dbReference type="Pfam" id="PF18962">
    <property type="entry name" value="Por_Secre_tail"/>
    <property type="match status" value="1"/>
</dbReference>
<dbReference type="NCBIfam" id="TIGR04183">
    <property type="entry name" value="Por_Secre_tail"/>
    <property type="match status" value="1"/>
</dbReference>
<proteinExistence type="predicted"/>
<name>A0ABS8EJU0_9FLAO</name>
<accession>A0ABS8EJU0</accession>
<evidence type="ECO:0000256" key="1">
    <source>
        <dbReference type="ARBA" id="ARBA00022729"/>
    </source>
</evidence>
<dbReference type="EMBL" id="JAFMPT010000001">
    <property type="protein sequence ID" value="MCC1483221.1"/>
    <property type="molecule type" value="Genomic_DNA"/>
</dbReference>
<keyword evidence="1" id="KW-0732">Signal</keyword>
<keyword evidence="4" id="KW-1185">Reference proteome</keyword>
<reference evidence="3" key="1">
    <citation type="submission" date="2021-03" db="EMBL/GenBank/DDBJ databases">
        <authorList>
            <person name="Ping X."/>
        </authorList>
    </citation>
    <scope>NUCLEOTIDE SEQUENCE</scope>
    <source>
        <strain evidence="3">E313</strain>
    </source>
</reference>
<dbReference type="RefSeq" id="WP_227475652.1">
    <property type="nucleotide sequence ID" value="NZ_JAFMPT010000001.1"/>
</dbReference>
<sequence>MKNFITYTSLLLFINLFYAQEINVPEPDIDSMLINIDKKTLKSSFLYERTTPLANLVGFNNETRNESTLSFFEQALQELYKSSKKDKYKPAKQARKDYKEEADLSIVDIGVIHNTLYRLNYNSEDESLGALSFNGNIFTQINDNPPFLSEDLLIISPLLKYAVGSLITFKFKKKLFFEDHNNKIESIKANFDTNENYIIYSKNNYKQNELVIQYAESGYKKITFEATYEDGTTKITYGKFHVKTNSSIVNKTSVLNRTDPLVEDVKGFVSTIPFQGYDETSPIFGELDYRVFYHTNGGNAQRTLLKPIIIIDGFDPGDKRKIQDEDSPLPSGEHTSIEEFMIYFDNQGTKQELIPVLRNLGYDVILVNQPTYTRGTKVIDGGADYIERNALSHVSLYQHLNNTLFTNNSSEELVIVGPSMGGQISRYALAYMEKHNINHNTRLWVSIDSPHLGANIPMGIQSMINLLDVFGDSVAAEDFYFNQLKSTASNQQLIEQHLINHLPDYLNGGSPVHQQYYNNMESNGLPNSNGYPQNLRKIAIVNGSLEGVKVGVEAEEDFRVHGFVDQLWWTIKVAEMNTNYMPSIGVNKQVARLWRELKPLRTASYTNNNPRGSLDVLPGGLFNSEDQIHNSVIGQSVGISNWDNGLNFGEFALGLFGIWGDHFESRTNKQVHSFIPTVSALGFNNPNFNWGQKLDRNLVCSNEIPFDSYFGPKVNEQHTSFTENSVNWLLQELAGNTQDPYFPVNSNNLIGEEIICSGEIETYTFNNCKVPGNVATWEVSNNIQILSSTGNSITIRTNSDHRSFGTIKAIFENNIEVEKEVWLGKPTNPNGFSGPRQVLTGSVVNYLSGNIDGATSYMWDLPLPYSTVSSFNFSSFNWQQLQTSSSVNGIVAFTGTGGINGYVRLKGQNKCGVGSTYSDYITHDSSGGKGGIGITPSRSSEILDEKFINVYPNPSDDLVNISLRSRKTNVKKEFLKIDKVLIFDQLMVKVKEISYLKDSDKVQINLKGLSAGIYYIKVSTNERDFNLKIIKK</sequence>
<evidence type="ECO:0000313" key="4">
    <source>
        <dbReference type="Proteomes" id="UP000778797"/>
    </source>
</evidence>
<comment type="caution">
    <text evidence="3">The sequence shown here is derived from an EMBL/GenBank/DDBJ whole genome shotgun (WGS) entry which is preliminary data.</text>
</comment>
<organism evidence="3 4">
    <name type="scientific">Winogradskyella immobilis</name>
    <dbReference type="NCBI Taxonomy" id="2816852"/>
    <lineage>
        <taxon>Bacteria</taxon>
        <taxon>Pseudomonadati</taxon>
        <taxon>Bacteroidota</taxon>
        <taxon>Flavobacteriia</taxon>
        <taxon>Flavobacteriales</taxon>
        <taxon>Flavobacteriaceae</taxon>
        <taxon>Winogradskyella</taxon>
    </lineage>
</organism>
<dbReference type="InterPro" id="IPR029058">
    <property type="entry name" value="AB_hydrolase_fold"/>
</dbReference>
<reference evidence="3" key="2">
    <citation type="submission" date="2021-10" db="EMBL/GenBank/DDBJ databases">
        <title>Genome of Winogradskyella sp. E313.</title>
        <authorList>
            <person name="Zhou Y."/>
        </authorList>
    </citation>
    <scope>NUCLEOTIDE SEQUENCE</scope>
    <source>
        <strain evidence="3">E313</strain>
    </source>
</reference>
<dbReference type="Gene3D" id="3.40.50.1820">
    <property type="entry name" value="alpha/beta hydrolase"/>
    <property type="match status" value="1"/>
</dbReference>
<protein>
    <submittedName>
        <fullName evidence="3">T9SS type A sorting domain-containing protein</fullName>
    </submittedName>
</protein>
<dbReference type="InterPro" id="IPR026444">
    <property type="entry name" value="Secre_tail"/>
</dbReference>